<accession>A0ACC2XLN6</accession>
<gene>
    <name evidence="1" type="ORF">QFC24_002811</name>
</gene>
<name>A0ACC2XLN6_9TREE</name>
<dbReference type="Proteomes" id="UP001234202">
    <property type="component" value="Unassembled WGS sequence"/>
</dbReference>
<proteinExistence type="predicted"/>
<reference evidence="1" key="1">
    <citation type="submission" date="2023-04" db="EMBL/GenBank/DDBJ databases">
        <title>Draft Genome sequencing of Naganishia species isolated from polar environments using Oxford Nanopore Technology.</title>
        <authorList>
            <person name="Leo P."/>
            <person name="Venkateswaran K."/>
        </authorList>
    </citation>
    <scope>NUCLEOTIDE SEQUENCE</scope>
    <source>
        <strain evidence="1">DBVPG 5303</strain>
    </source>
</reference>
<protein>
    <submittedName>
        <fullName evidence="1">Uncharacterized protein</fullName>
    </submittedName>
</protein>
<dbReference type="EMBL" id="JASBWV010000008">
    <property type="protein sequence ID" value="KAJ9124882.1"/>
    <property type="molecule type" value="Genomic_DNA"/>
</dbReference>
<evidence type="ECO:0000313" key="2">
    <source>
        <dbReference type="Proteomes" id="UP001234202"/>
    </source>
</evidence>
<evidence type="ECO:0000313" key="1">
    <source>
        <dbReference type="EMBL" id="KAJ9124882.1"/>
    </source>
</evidence>
<keyword evidence="2" id="KW-1185">Reference proteome</keyword>
<organism evidence="1 2">
    <name type="scientific">Naganishia onofrii</name>
    <dbReference type="NCBI Taxonomy" id="1851511"/>
    <lineage>
        <taxon>Eukaryota</taxon>
        <taxon>Fungi</taxon>
        <taxon>Dikarya</taxon>
        <taxon>Basidiomycota</taxon>
        <taxon>Agaricomycotina</taxon>
        <taxon>Tremellomycetes</taxon>
        <taxon>Filobasidiales</taxon>
        <taxon>Filobasidiaceae</taxon>
        <taxon>Naganishia</taxon>
    </lineage>
</organism>
<comment type="caution">
    <text evidence="1">The sequence shown here is derived from an EMBL/GenBank/DDBJ whole genome shotgun (WGS) entry which is preliminary data.</text>
</comment>
<sequence length="1079" mass="115470">MTTNDDFSDHDFPTDMASTPNAADLNAALPQLMSSSTTAFDAFDDLDINQTNFSELDEEEQDIAHIILSDPSLLGLDLLIGAGPPKNRNSTSANGMLVHEASQQLAQRHDSNAPAPTGAMSYMGTTPSTEVTEDTYANDTKSHQQSQAPTANGRGATDERPIRNLGFPRVTPNRGPEVHATNALNPRAMSNPLFRPNADSSGSRSAHTNGGIRAMPAGEGGARADSPPKTFIKQRRRAAGSNIANTVPTAPPNAQQAYLARTGAMSQRIAQPQRRVPPQQTVAHSTMISGLRQAMPNITHKITTRPSLSSHSSTAQSNSQVVAPIQVQAKASATPLVQEKAATANAEPRIRSIAGPIKAGMVNFGQFSANAFLAKKFPGLMPGAGTPIHSPGQLPYMSKSLPTSAPSQNGQTSPSDAYGRFSPKPGSKRASKKRKAKNGSGIASAEAENDLNVMDGFGYLYGLQDATSAAPGPSTHATTYPYRGPVGWISTFGSDNRANATPSVNDQVDPSYQRDDIALEQLISPEEYLHLIHEDGLLADLDLHSHLASLAPIRKGNSLHMMSSPSRTQTSDDVLQDIAAILDPQFTDYSGQALTVKTEDAEQPTTGALDNVTATSNGEEVLKMLQEEFARSEAVGSGIQAHIPSTSAPTMETQSNGDDPVIDMDTTVFGTDDHAAATNLAAFNDEIFNPPYPTGDPHDSAGSSFMMEDLTDFAAWSAQAERDLAASEASSQFGTNPTQSPVNAFQNPFSSGVPVNATDLDELLQLNAQDEDEQFALDLAAMFNEPRDSQSAHSHTSAAPPSATEDVQMDGGFMNIEDFELALQQHADLASTPVATANVDAYMARDSHPKIQAPDTPQPRPWKQLPTPDEVSGDLPTPKGATPSSPMRAPSTPQNISLYPSCQHEIDIGETLWAFSQLHLATITLNQLMPQLTRALEILVSLPACVVCSANPSQTIPQLALLSRTCTTLLRPHPLTPSPLPLTIAGGRTTFTGLSPEIEVHIIDILWANWRSNALQKVFIDFERRVKEEREKCKTKRQGQRGATVSSGGVQETQDTATSEELRCDVMTLALERFRAKVL</sequence>